<feature type="non-terminal residue" evidence="1">
    <location>
        <position position="1"/>
    </location>
</feature>
<dbReference type="AlphaFoldDB" id="A0A2K3KPN5"/>
<protein>
    <submittedName>
        <fullName evidence="1">Uncharacterized protein</fullName>
    </submittedName>
</protein>
<reference evidence="1 2" key="1">
    <citation type="journal article" date="2014" name="Am. J. Bot.">
        <title>Genome assembly and annotation for red clover (Trifolium pratense; Fabaceae).</title>
        <authorList>
            <person name="Istvanek J."/>
            <person name="Jaros M."/>
            <person name="Krenek A."/>
            <person name="Repkova J."/>
        </authorList>
    </citation>
    <scope>NUCLEOTIDE SEQUENCE [LARGE SCALE GENOMIC DNA]</scope>
    <source>
        <strain evidence="2">cv. Tatra</strain>
        <tissue evidence="1">Young leaves</tissue>
    </source>
</reference>
<reference evidence="1 2" key="2">
    <citation type="journal article" date="2017" name="Front. Plant Sci.">
        <title>Gene Classification and Mining of Molecular Markers Useful in Red Clover (Trifolium pratense) Breeding.</title>
        <authorList>
            <person name="Istvanek J."/>
            <person name="Dluhosova J."/>
            <person name="Dluhos P."/>
            <person name="Patkova L."/>
            <person name="Nedelnik J."/>
            <person name="Repkova J."/>
        </authorList>
    </citation>
    <scope>NUCLEOTIDE SEQUENCE [LARGE SCALE GENOMIC DNA]</scope>
    <source>
        <strain evidence="2">cv. Tatra</strain>
        <tissue evidence="1">Young leaves</tissue>
    </source>
</reference>
<evidence type="ECO:0000313" key="1">
    <source>
        <dbReference type="EMBL" id="PNX68203.1"/>
    </source>
</evidence>
<dbReference type="EMBL" id="ASHM01223786">
    <property type="protein sequence ID" value="PNX68203.1"/>
    <property type="molecule type" value="Genomic_DNA"/>
</dbReference>
<comment type="caution">
    <text evidence="1">The sequence shown here is derived from an EMBL/GenBank/DDBJ whole genome shotgun (WGS) entry which is preliminary data.</text>
</comment>
<sequence>NLDEIFFSLVTRFIAFGLATSSENSFEVGSLML</sequence>
<proteinExistence type="predicted"/>
<organism evidence="1 2">
    <name type="scientific">Trifolium pratense</name>
    <name type="common">Red clover</name>
    <dbReference type="NCBI Taxonomy" id="57577"/>
    <lineage>
        <taxon>Eukaryota</taxon>
        <taxon>Viridiplantae</taxon>
        <taxon>Streptophyta</taxon>
        <taxon>Embryophyta</taxon>
        <taxon>Tracheophyta</taxon>
        <taxon>Spermatophyta</taxon>
        <taxon>Magnoliopsida</taxon>
        <taxon>eudicotyledons</taxon>
        <taxon>Gunneridae</taxon>
        <taxon>Pentapetalae</taxon>
        <taxon>rosids</taxon>
        <taxon>fabids</taxon>
        <taxon>Fabales</taxon>
        <taxon>Fabaceae</taxon>
        <taxon>Papilionoideae</taxon>
        <taxon>50 kb inversion clade</taxon>
        <taxon>NPAAA clade</taxon>
        <taxon>Hologalegina</taxon>
        <taxon>IRL clade</taxon>
        <taxon>Trifolieae</taxon>
        <taxon>Trifolium</taxon>
    </lineage>
</organism>
<name>A0A2K3KPN5_TRIPR</name>
<accession>A0A2K3KPN5</accession>
<gene>
    <name evidence="1" type="ORF">L195_g063876</name>
</gene>
<evidence type="ECO:0000313" key="2">
    <source>
        <dbReference type="Proteomes" id="UP000236291"/>
    </source>
</evidence>
<dbReference type="Proteomes" id="UP000236291">
    <property type="component" value="Unassembled WGS sequence"/>
</dbReference>